<sequence>MRSDVCDALAEQQLLVFKALDFRFERSHDRRDGRLDDPLDILPDLFFDIGERRAQRCGFLLDVRLFALPQILEHRAREFNDLRARLRRA</sequence>
<reference evidence="2" key="1">
    <citation type="journal article" date="2019" name="Int. J. Syst. Evol. Microbiol.">
        <title>The Global Catalogue of Microorganisms (GCM) 10K type strain sequencing project: providing services to taxonomists for standard genome sequencing and annotation.</title>
        <authorList>
            <consortium name="The Broad Institute Genomics Platform"/>
            <consortium name="The Broad Institute Genome Sequencing Center for Infectious Disease"/>
            <person name="Wu L."/>
            <person name="Ma J."/>
        </authorList>
    </citation>
    <scope>NUCLEOTIDE SEQUENCE [LARGE SCALE GENOMIC DNA]</scope>
    <source>
        <strain evidence="2">CCUG 61696</strain>
    </source>
</reference>
<protein>
    <submittedName>
        <fullName evidence="1">Uncharacterized protein</fullName>
    </submittedName>
</protein>
<dbReference type="EMBL" id="JBHTMX010000045">
    <property type="protein sequence ID" value="MFD1331847.1"/>
    <property type="molecule type" value="Genomic_DNA"/>
</dbReference>
<accession>A0ABW3Z7W6</accession>
<evidence type="ECO:0000313" key="1">
    <source>
        <dbReference type="EMBL" id="MFD1331847.1"/>
    </source>
</evidence>
<dbReference type="Proteomes" id="UP001597171">
    <property type="component" value="Unassembled WGS sequence"/>
</dbReference>
<organism evidence="1 2">
    <name type="scientific">Methylopila musalis</name>
    <dbReference type="NCBI Taxonomy" id="1134781"/>
    <lineage>
        <taxon>Bacteria</taxon>
        <taxon>Pseudomonadati</taxon>
        <taxon>Pseudomonadota</taxon>
        <taxon>Alphaproteobacteria</taxon>
        <taxon>Hyphomicrobiales</taxon>
        <taxon>Methylopilaceae</taxon>
        <taxon>Methylopila</taxon>
    </lineage>
</organism>
<gene>
    <name evidence="1" type="ORF">ACFQ4O_07515</name>
</gene>
<dbReference type="RefSeq" id="WP_378775081.1">
    <property type="nucleotide sequence ID" value="NZ_JBHTMX010000045.1"/>
</dbReference>
<keyword evidence="2" id="KW-1185">Reference proteome</keyword>
<proteinExistence type="predicted"/>
<evidence type="ECO:0000313" key="2">
    <source>
        <dbReference type="Proteomes" id="UP001597171"/>
    </source>
</evidence>
<comment type="caution">
    <text evidence="1">The sequence shown here is derived from an EMBL/GenBank/DDBJ whole genome shotgun (WGS) entry which is preliminary data.</text>
</comment>
<name>A0ABW3Z7W6_9HYPH</name>